<keyword evidence="1" id="KW-0472">Membrane</keyword>
<sequence length="46" mass="5557">MYSLSGKIKSIFRFSVNDFQQMQMKMNLYSVEVQFLFCAAAYYLWK</sequence>
<dbReference type="EMBL" id="GBXM01060571">
    <property type="protein sequence ID" value="JAH48006.1"/>
    <property type="molecule type" value="Transcribed_RNA"/>
</dbReference>
<reference evidence="2" key="1">
    <citation type="submission" date="2014-11" db="EMBL/GenBank/DDBJ databases">
        <authorList>
            <person name="Amaro Gonzalez C."/>
        </authorList>
    </citation>
    <scope>NUCLEOTIDE SEQUENCE</scope>
</reference>
<accession>A0A0E9T2X9</accession>
<evidence type="ECO:0000256" key="1">
    <source>
        <dbReference type="SAM" id="Phobius"/>
    </source>
</evidence>
<reference evidence="2" key="2">
    <citation type="journal article" date="2015" name="Fish Shellfish Immunol.">
        <title>Early steps in the European eel (Anguilla anguilla)-Vibrio vulnificus interaction in the gills: Role of the RtxA13 toxin.</title>
        <authorList>
            <person name="Callol A."/>
            <person name="Pajuelo D."/>
            <person name="Ebbesson L."/>
            <person name="Teles M."/>
            <person name="MacKenzie S."/>
            <person name="Amaro C."/>
        </authorList>
    </citation>
    <scope>NUCLEOTIDE SEQUENCE</scope>
</reference>
<dbReference type="AlphaFoldDB" id="A0A0E9T2X9"/>
<name>A0A0E9T2X9_ANGAN</name>
<organism evidence="2">
    <name type="scientific">Anguilla anguilla</name>
    <name type="common">European freshwater eel</name>
    <name type="synonym">Muraena anguilla</name>
    <dbReference type="NCBI Taxonomy" id="7936"/>
    <lineage>
        <taxon>Eukaryota</taxon>
        <taxon>Metazoa</taxon>
        <taxon>Chordata</taxon>
        <taxon>Craniata</taxon>
        <taxon>Vertebrata</taxon>
        <taxon>Euteleostomi</taxon>
        <taxon>Actinopterygii</taxon>
        <taxon>Neopterygii</taxon>
        <taxon>Teleostei</taxon>
        <taxon>Anguilliformes</taxon>
        <taxon>Anguillidae</taxon>
        <taxon>Anguilla</taxon>
    </lineage>
</organism>
<keyword evidence="1" id="KW-0812">Transmembrane</keyword>
<keyword evidence="1" id="KW-1133">Transmembrane helix</keyword>
<evidence type="ECO:0000313" key="2">
    <source>
        <dbReference type="EMBL" id="JAH48006.1"/>
    </source>
</evidence>
<feature type="transmembrane region" description="Helical" evidence="1">
    <location>
        <begin position="28"/>
        <end position="45"/>
    </location>
</feature>
<protein>
    <submittedName>
        <fullName evidence="2">Uncharacterized protein</fullName>
    </submittedName>
</protein>
<proteinExistence type="predicted"/>